<reference evidence="3" key="2">
    <citation type="submission" date="2013-07" db="EMBL/GenBank/DDBJ databases">
        <authorList>
            <consortium name="The Broad Institute Genome Sequencing Platform"/>
            <person name="Cuomo C."/>
            <person name="Litvintseva A."/>
            <person name="Chen Y."/>
            <person name="Heitman J."/>
            <person name="Sun S."/>
            <person name="Springer D."/>
            <person name="Dromer F."/>
            <person name="Young S.K."/>
            <person name="Zeng Q."/>
            <person name="Gargeya S."/>
            <person name="Fitzgerald M."/>
            <person name="Abouelleil A."/>
            <person name="Alvarado L."/>
            <person name="Berlin A.M."/>
            <person name="Chapman S.B."/>
            <person name="Dewar J."/>
            <person name="Goldberg J."/>
            <person name="Griggs A."/>
            <person name="Gujja S."/>
            <person name="Hansen M."/>
            <person name="Howarth C."/>
            <person name="Imamovic A."/>
            <person name="Larimer J."/>
            <person name="McCowan C."/>
            <person name="Murphy C."/>
            <person name="Pearson M."/>
            <person name="Priest M."/>
            <person name="Roberts A."/>
            <person name="Saif S."/>
            <person name="Shea T."/>
            <person name="Sykes S."/>
            <person name="Wortman J."/>
            <person name="Nusbaum C."/>
            <person name="Birren B."/>
        </authorList>
    </citation>
    <scope>NUCLEOTIDE SEQUENCE</scope>
    <source>
        <strain evidence="3">CBS 10117</strain>
    </source>
</reference>
<dbReference type="STRING" id="1296121.A0A1A6A210"/>
<reference evidence="2" key="1">
    <citation type="submission" date="2013-07" db="EMBL/GenBank/DDBJ databases">
        <title>The Genome Sequence of Cryptococcus dejecticola CBS10117.</title>
        <authorList>
            <consortium name="The Broad Institute Genome Sequencing Platform"/>
            <person name="Cuomo C."/>
            <person name="Litvintseva A."/>
            <person name="Chen Y."/>
            <person name="Heitman J."/>
            <person name="Sun S."/>
            <person name="Springer D."/>
            <person name="Dromer F."/>
            <person name="Young S.K."/>
            <person name="Zeng Q."/>
            <person name="Gargeya S."/>
            <person name="Fitzgerald M."/>
            <person name="Abouelleil A."/>
            <person name="Alvarado L."/>
            <person name="Berlin A.M."/>
            <person name="Chapman S.B."/>
            <person name="Dewar J."/>
            <person name="Goldberg J."/>
            <person name="Griggs A."/>
            <person name="Gujja S."/>
            <person name="Hansen M."/>
            <person name="Howarth C."/>
            <person name="Imamovic A."/>
            <person name="Larimer J."/>
            <person name="McCowan C."/>
            <person name="Murphy C."/>
            <person name="Pearson M."/>
            <person name="Priest M."/>
            <person name="Roberts A."/>
            <person name="Saif S."/>
            <person name="Shea T."/>
            <person name="Sykes S."/>
            <person name="Wortman J."/>
            <person name="Nusbaum C."/>
            <person name="Birren B."/>
        </authorList>
    </citation>
    <scope>NUCLEOTIDE SEQUENCE [LARGE SCALE GENOMIC DNA]</scope>
    <source>
        <strain evidence="2">CBS 10117</strain>
    </source>
</reference>
<dbReference type="AlphaFoldDB" id="A0A1A6A210"/>
<dbReference type="Proteomes" id="UP000078595">
    <property type="component" value="Chromosome 6"/>
</dbReference>
<dbReference type="EMBL" id="KI894032">
    <property type="protein sequence ID" value="OBR84095.1"/>
    <property type="molecule type" value="Genomic_DNA"/>
</dbReference>
<keyword evidence="1" id="KW-0732">Signal</keyword>
<evidence type="ECO:0000313" key="3">
    <source>
        <dbReference type="EMBL" id="WWC63007.1"/>
    </source>
</evidence>
<protein>
    <submittedName>
        <fullName evidence="2">Uncharacterized protein</fullName>
    </submittedName>
</protein>
<dbReference type="GeneID" id="28968651"/>
<accession>A0A1A6A210</accession>
<evidence type="ECO:0000313" key="4">
    <source>
        <dbReference type="Proteomes" id="UP000078595"/>
    </source>
</evidence>
<name>A0A1A6A210_9TREE</name>
<evidence type="ECO:0000256" key="1">
    <source>
        <dbReference type="SAM" id="SignalP"/>
    </source>
</evidence>
<sequence length="261" mass="28171">MYNLRTHFSQRFILATCLTFFALCVTSSPVPEPSASSLTPSDTLSISPPSPVVDWLDAADVGQDFIYGSSVFIVDDIVDIPSNSSTKRETAPQTTWYTQVNVDRTGTWSDCWATASSCAYGDNAPAGGSTTIGTSYSRSFSISFGLDAGLASNVEGVINGNGGLNLGFQWTRSWTWSVSYTCNVNSQVHVGQIFARPKFGWADTATRKCSNNYIQGTQCGGWTFGHIDFPLKSQGMPTLEPGCSQGWNNVHCNVPVGTKYC</sequence>
<gene>
    <name evidence="2" type="ORF">I303_04952</name>
    <name evidence="3" type="ORF">I303_105605</name>
</gene>
<keyword evidence="4" id="KW-1185">Reference proteome</keyword>
<dbReference type="EMBL" id="CP144535">
    <property type="protein sequence ID" value="WWC63007.1"/>
    <property type="molecule type" value="Genomic_DNA"/>
</dbReference>
<dbReference type="KEGG" id="kdj:28968651"/>
<dbReference type="RefSeq" id="XP_018261937.1">
    <property type="nucleotide sequence ID" value="XM_018408246.1"/>
</dbReference>
<organism evidence="2">
    <name type="scientific">Kwoniella dejecticola CBS 10117</name>
    <dbReference type="NCBI Taxonomy" id="1296121"/>
    <lineage>
        <taxon>Eukaryota</taxon>
        <taxon>Fungi</taxon>
        <taxon>Dikarya</taxon>
        <taxon>Basidiomycota</taxon>
        <taxon>Agaricomycotina</taxon>
        <taxon>Tremellomycetes</taxon>
        <taxon>Tremellales</taxon>
        <taxon>Cryptococcaceae</taxon>
        <taxon>Kwoniella</taxon>
    </lineage>
</organism>
<reference evidence="3" key="3">
    <citation type="submission" date="2024-02" db="EMBL/GenBank/DDBJ databases">
        <title>Comparative genomics of Cryptococcus and Kwoniella reveals pathogenesis evolution and contrasting modes of karyotype evolution via chromosome fusion or intercentromeric recombination.</title>
        <authorList>
            <person name="Coelho M.A."/>
            <person name="David-Palma M."/>
            <person name="Shea T."/>
            <person name="Bowers K."/>
            <person name="McGinley-Smith S."/>
            <person name="Mohammad A.W."/>
            <person name="Gnirke A."/>
            <person name="Yurkov A.M."/>
            <person name="Nowrousian M."/>
            <person name="Sun S."/>
            <person name="Cuomo C.A."/>
            <person name="Heitman J."/>
        </authorList>
    </citation>
    <scope>NUCLEOTIDE SEQUENCE</scope>
    <source>
        <strain evidence="3">CBS 10117</strain>
    </source>
</reference>
<evidence type="ECO:0000313" key="2">
    <source>
        <dbReference type="EMBL" id="OBR84095.1"/>
    </source>
</evidence>
<proteinExistence type="predicted"/>
<feature type="signal peptide" evidence="1">
    <location>
        <begin position="1"/>
        <end position="27"/>
    </location>
</feature>
<dbReference type="VEuPathDB" id="FungiDB:I303_04952"/>
<feature type="chain" id="PRO_5008342039" evidence="1">
    <location>
        <begin position="28"/>
        <end position="261"/>
    </location>
</feature>